<dbReference type="Gene3D" id="3.40.1310.20">
    <property type="match status" value="1"/>
</dbReference>
<evidence type="ECO:0000256" key="3">
    <source>
        <dbReference type="ARBA" id="ARBA00008545"/>
    </source>
</evidence>
<dbReference type="GO" id="GO:0046872">
    <property type="term" value="F:metal ion binding"/>
    <property type="evidence" value="ECO:0007669"/>
    <property type="project" value="UniProtKB-KW"/>
</dbReference>
<keyword evidence="7" id="KW-0548">Nucleotidyltransferase</keyword>
<keyword evidence="9" id="KW-0540">Nuclease</keyword>
<reference evidence="21" key="1">
    <citation type="submission" date="2020-10" db="EMBL/GenBank/DDBJ databases">
        <title>CRESS DNA virus dark matter in the feces of wild birds.</title>
        <authorList>
            <person name="Yang S."/>
            <person name="Zhang W."/>
        </authorList>
    </citation>
    <scope>NUCLEOTIDE SEQUENCE</scope>
    <source>
        <strain evidence="21">Swn66cir16</strain>
    </source>
</reference>
<dbReference type="GO" id="GO:0000166">
    <property type="term" value="F:nucleotide binding"/>
    <property type="evidence" value="ECO:0007669"/>
    <property type="project" value="UniProtKB-KW"/>
</dbReference>
<dbReference type="Pfam" id="PF00910">
    <property type="entry name" value="RNA_helicase"/>
    <property type="match status" value="1"/>
</dbReference>
<proteinExistence type="inferred from homology"/>
<evidence type="ECO:0000256" key="14">
    <source>
        <dbReference type="ARBA" id="ARBA00023124"/>
    </source>
</evidence>
<keyword evidence="12" id="KW-0255">Endonuclease</keyword>
<evidence type="ECO:0000259" key="20">
    <source>
        <dbReference type="PROSITE" id="PS52020"/>
    </source>
</evidence>
<comment type="catalytic activity">
    <reaction evidence="19">
        <text>ATP + H2O = ADP + phosphate + H(+)</text>
        <dbReference type="Rhea" id="RHEA:13065"/>
        <dbReference type="ChEBI" id="CHEBI:15377"/>
        <dbReference type="ChEBI" id="CHEBI:15378"/>
        <dbReference type="ChEBI" id="CHEBI:30616"/>
        <dbReference type="ChEBI" id="CHEBI:43474"/>
        <dbReference type="ChEBI" id="CHEBI:456216"/>
    </reaction>
</comment>
<dbReference type="GO" id="GO:0016779">
    <property type="term" value="F:nucleotidyltransferase activity"/>
    <property type="evidence" value="ECO:0007669"/>
    <property type="project" value="UniProtKB-KW"/>
</dbReference>
<dbReference type="GO" id="GO:0003723">
    <property type="term" value="F:RNA binding"/>
    <property type="evidence" value="ECO:0007669"/>
    <property type="project" value="InterPro"/>
</dbReference>
<dbReference type="GO" id="GO:0006260">
    <property type="term" value="P:DNA replication"/>
    <property type="evidence" value="ECO:0007669"/>
    <property type="project" value="UniProtKB-KW"/>
</dbReference>
<evidence type="ECO:0000256" key="1">
    <source>
        <dbReference type="ARBA" id="ARBA00001936"/>
    </source>
</evidence>
<dbReference type="PROSITE" id="PS52020">
    <property type="entry name" value="CRESS_DNA_REP"/>
    <property type="match status" value="1"/>
</dbReference>
<evidence type="ECO:0000256" key="11">
    <source>
        <dbReference type="ARBA" id="ARBA00022741"/>
    </source>
</evidence>
<evidence type="ECO:0000256" key="7">
    <source>
        <dbReference type="ARBA" id="ARBA00022695"/>
    </source>
</evidence>
<keyword evidence="8" id="KW-0235">DNA replication</keyword>
<evidence type="ECO:0000313" key="21">
    <source>
        <dbReference type="EMBL" id="QTE03338.1"/>
    </source>
</evidence>
<keyword evidence="13" id="KW-0378">Hydrolase</keyword>
<dbReference type="GO" id="GO:0004519">
    <property type="term" value="F:endonuclease activity"/>
    <property type="evidence" value="ECO:0007669"/>
    <property type="project" value="UniProtKB-KW"/>
</dbReference>
<keyword evidence="15" id="KW-0238">DNA-binding</keyword>
<comment type="cofactor">
    <cofactor evidence="1">
        <name>Mn(2+)</name>
        <dbReference type="ChEBI" id="CHEBI:29035"/>
    </cofactor>
</comment>
<evidence type="ECO:0000256" key="4">
    <source>
        <dbReference type="ARBA" id="ARBA00014531"/>
    </source>
</evidence>
<accession>A0A8A4XC20</accession>
<keyword evidence="11" id="KW-0547">Nucleotide-binding</keyword>
<evidence type="ECO:0000256" key="5">
    <source>
        <dbReference type="ARBA" id="ARBA00022562"/>
    </source>
</evidence>
<protein>
    <recommendedName>
        <fullName evidence="4">Replication-associated protein</fullName>
    </recommendedName>
    <alternativeName>
        <fullName evidence="17">ATP-dependent helicase Rep</fullName>
    </alternativeName>
    <alternativeName>
        <fullName evidence="18">RepP</fullName>
    </alternativeName>
</protein>
<dbReference type="EMBL" id="MW182742">
    <property type="protein sequence ID" value="QTE03338.1"/>
    <property type="molecule type" value="Genomic_DNA"/>
</dbReference>
<dbReference type="SUPFAM" id="SSF52540">
    <property type="entry name" value="P-loop containing nucleoside triphosphate hydrolases"/>
    <property type="match status" value="1"/>
</dbReference>
<dbReference type="Gene3D" id="3.40.50.300">
    <property type="entry name" value="P-loop containing nucleotide triphosphate hydrolases"/>
    <property type="match status" value="1"/>
</dbReference>
<evidence type="ECO:0000256" key="8">
    <source>
        <dbReference type="ARBA" id="ARBA00022705"/>
    </source>
</evidence>
<evidence type="ECO:0000256" key="17">
    <source>
        <dbReference type="ARBA" id="ARBA00030754"/>
    </source>
</evidence>
<feature type="domain" description="CRESS-DNA virus Rep endonuclease" evidence="20">
    <location>
        <begin position="97"/>
        <end position="190"/>
    </location>
</feature>
<evidence type="ECO:0000256" key="2">
    <source>
        <dbReference type="ARBA" id="ARBA00004147"/>
    </source>
</evidence>
<organism evidence="21">
    <name type="scientific">Cygnus columbianus CRESS-DNA-virus sp</name>
    <dbReference type="NCBI Taxonomy" id="2815027"/>
    <lineage>
        <taxon>Viruses</taxon>
        <taxon>Monodnaviria</taxon>
        <taxon>Shotokuvirae</taxon>
        <taxon>Cressdnaviricota</taxon>
    </lineage>
</organism>
<keyword evidence="16" id="KW-0511">Multifunctional enzyme</keyword>
<comment type="subcellular location">
    <subcellularLocation>
        <location evidence="2">Host nucleus</location>
    </subcellularLocation>
</comment>
<keyword evidence="10" id="KW-0479">Metal-binding</keyword>
<dbReference type="GO" id="GO:0003677">
    <property type="term" value="F:DNA binding"/>
    <property type="evidence" value="ECO:0007669"/>
    <property type="project" value="UniProtKB-KW"/>
</dbReference>
<dbReference type="InterPro" id="IPR000605">
    <property type="entry name" value="Helicase_SF3_ssDNA/RNA_vir"/>
</dbReference>
<dbReference type="InterPro" id="IPR049912">
    <property type="entry name" value="CRESS_DNA_REP"/>
</dbReference>
<evidence type="ECO:0000256" key="12">
    <source>
        <dbReference type="ARBA" id="ARBA00022759"/>
    </source>
</evidence>
<dbReference type="GO" id="GO:0016787">
    <property type="term" value="F:hydrolase activity"/>
    <property type="evidence" value="ECO:0007669"/>
    <property type="project" value="UniProtKB-KW"/>
</dbReference>
<keyword evidence="6" id="KW-0808">Transferase</keyword>
<name>A0A8A4XC20_9VIRU</name>
<evidence type="ECO:0000256" key="16">
    <source>
        <dbReference type="ARBA" id="ARBA00023268"/>
    </source>
</evidence>
<dbReference type="InterPro" id="IPR027417">
    <property type="entry name" value="P-loop_NTPase"/>
</dbReference>
<sequence>MREGTSVFNSFFECSSRGSTFEFLPKFWRGTRARAWGQPLGKGTESLPFFKWVRGRAPYVLVPLFPESTERGSHVRCYMLRVRARVILVLARHTLEMSQHRAWCFTLNNYTEEEYKSLQDVECKYIIIGKEEGKEETPHLQGYIQFKNAKRMGGMKDINGRAHWEAAKGNPQQNIDYCSKDGDFWEKGPRPKNGKRTVAERIAMNKKLQTESLQTLVDNGDINIKEVRALKNARYDLSIEKKAKRRPAACGVWIHGPFGTGKTHWAEEQIQKITGEEPYRKNQNKWWDGYTGQKGVLLDDLCKDNHLEQYLKLWLDKYPVTGQPKNGHIPLHHDVFFITSQYTPEEIWPNNPEDAAAIRDRCQVIDFRRIYNGPSRRQQPVFIDMAQYPEVEPDIRPIGHGEEYQP</sequence>
<keyword evidence="14" id="KW-0190">Covalent protein-DNA linkage</keyword>
<keyword evidence="5" id="KW-1048">Host nucleus</keyword>
<evidence type="ECO:0000256" key="13">
    <source>
        <dbReference type="ARBA" id="ARBA00022801"/>
    </source>
</evidence>
<comment type="similarity">
    <text evidence="3">Belongs to the nanoviruses/circoviruses replication-associated protein family.</text>
</comment>
<evidence type="ECO:0000256" key="15">
    <source>
        <dbReference type="ARBA" id="ARBA00023125"/>
    </source>
</evidence>
<evidence type="ECO:0000256" key="19">
    <source>
        <dbReference type="ARBA" id="ARBA00049360"/>
    </source>
</evidence>
<evidence type="ECO:0000256" key="9">
    <source>
        <dbReference type="ARBA" id="ARBA00022722"/>
    </source>
</evidence>
<evidence type="ECO:0000256" key="10">
    <source>
        <dbReference type="ARBA" id="ARBA00022723"/>
    </source>
</evidence>
<dbReference type="Pfam" id="PF02407">
    <property type="entry name" value="Viral_Rep"/>
    <property type="match status" value="1"/>
</dbReference>
<dbReference type="GO" id="GO:0003724">
    <property type="term" value="F:RNA helicase activity"/>
    <property type="evidence" value="ECO:0007669"/>
    <property type="project" value="InterPro"/>
</dbReference>
<evidence type="ECO:0000256" key="6">
    <source>
        <dbReference type="ARBA" id="ARBA00022679"/>
    </source>
</evidence>
<dbReference type="GO" id="GO:0042025">
    <property type="term" value="C:host cell nucleus"/>
    <property type="evidence" value="ECO:0007669"/>
    <property type="project" value="UniProtKB-SubCell"/>
</dbReference>
<evidence type="ECO:0000256" key="18">
    <source>
        <dbReference type="ARBA" id="ARBA00032243"/>
    </source>
</evidence>